<feature type="region of interest" description="Disordered" evidence="1">
    <location>
        <begin position="102"/>
        <end position="123"/>
    </location>
</feature>
<feature type="compositionally biased region" description="Basic and acidic residues" evidence="1">
    <location>
        <begin position="63"/>
        <end position="73"/>
    </location>
</feature>
<dbReference type="Proteomes" id="UP000653411">
    <property type="component" value="Unassembled WGS sequence"/>
</dbReference>
<gene>
    <name evidence="2" type="ORF">GCM10011578_018860</name>
</gene>
<reference evidence="2" key="2">
    <citation type="submission" date="2020-09" db="EMBL/GenBank/DDBJ databases">
        <authorList>
            <person name="Sun Q."/>
            <person name="Zhou Y."/>
        </authorList>
    </citation>
    <scope>NUCLEOTIDE SEQUENCE</scope>
    <source>
        <strain evidence="2">CGMCC 4.7110</strain>
    </source>
</reference>
<evidence type="ECO:0000313" key="2">
    <source>
        <dbReference type="EMBL" id="GGM98144.1"/>
    </source>
</evidence>
<proteinExistence type="predicted"/>
<accession>A0A918CNU5</accession>
<evidence type="ECO:0000313" key="3">
    <source>
        <dbReference type="Proteomes" id="UP000653411"/>
    </source>
</evidence>
<sequence>MPVRQEPARAEADGHLTGGLPAVPHEKGDGRRHRAATTGDPEDQRTAVPREEHGAGVGGQHMAGEHGTGHRGADGTCDALGRERHAGRHPISEGAVAAMTRWDGAEKQNPEPIPSTAPMSAYS</sequence>
<dbReference type="AlphaFoldDB" id="A0A918CNU5"/>
<reference evidence="2" key="1">
    <citation type="journal article" date="2014" name="Int. J. Syst. Evol. Microbiol.">
        <title>Complete genome sequence of Corynebacterium casei LMG S-19264T (=DSM 44701T), isolated from a smear-ripened cheese.</title>
        <authorList>
            <consortium name="US DOE Joint Genome Institute (JGI-PGF)"/>
            <person name="Walter F."/>
            <person name="Albersmeier A."/>
            <person name="Kalinowski J."/>
            <person name="Ruckert C."/>
        </authorList>
    </citation>
    <scope>NUCLEOTIDE SEQUENCE</scope>
    <source>
        <strain evidence="2">CGMCC 4.7110</strain>
    </source>
</reference>
<evidence type="ECO:0000256" key="1">
    <source>
        <dbReference type="SAM" id="MobiDB-lite"/>
    </source>
</evidence>
<feature type="region of interest" description="Disordered" evidence="1">
    <location>
        <begin position="1"/>
        <end position="80"/>
    </location>
</feature>
<organism evidence="2 3">
    <name type="scientific">Streptomyces fuscichromogenes</name>
    <dbReference type="NCBI Taxonomy" id="1324013"/>
    <lineage>
        <taxon>Bacteria</taxon>
        <taxon>Bacillati</taxon>
        <taxon>Actinomycetota</taxon>
        <taxon>Actinomycetes</taxon>
        <taxon>Kitasatosporales</taxon>
        <taxon>Streptomycetaceae</taxon>
        <taxon>Streptomyces</taxon>
    </lineage>
</organism>
<name>A0A918CNU5_9ACTN</name>
<feature type="compositionally biased region" description="Basic and acidic residues" evidence="1">
    <location>
        <begin position="42"/>
        <end position="54"/>
    </location>
</feature>
<comment type="caution">
    <text evidence="2">The sequence shown here is derived from an EMBL/GenBank/DDBJ whole genome shotgun (WGS) entry which is preliminary data.</text>
</comment>
<feature type="compositionally biased region" description="Basic and acidic residues" evidence="1">
    <location>
        <begin position="1"/>
        <end position="14"/>
    </location>
</feature>
<protein>
    <submittedName>
        <fullName evidence="2">Uncharacterized protein</fullName>
    </submittedName>
</protein>
<dbReference type="EMBL" id="BMML01000003">
    <property type="protein sequence ID" value="GGM98144.1"/>
    <property type="molecule type" value="Genomic_DNA"/>
</dbReference>
<keyword evidence="3" id="KW-1185">Reference proteome</keyword>